<gene>
    <name evidence="2" type="ORF">SAMN04488036_1011008</name>
</gene>
<dbReference type="AlphaFoldDB" id="A0A1I4BGU8"/>
<reference evidence="3" key="1">
    <citation type="submission" date="2016-10" db="EMBL/GenBank/DDBJ databases">
        <authorList>
            <person name="Varghese N."/>
            <person name="Submissions S."/>
        </authorList>
    </citation>
    <scope>NUCLEOTIDE SEQUENCE [LARGE SCALE GENOMIC DNA]</scope>
    <source>
        <strain evidence="3">DSM 28453</strain>
    </source>
</reference>
<feature type="transmembrane region" description="Helical" evidence="1">
    <location>
        <begin position="436"/>
        <end position="456"/>
    </location>
</feature>
<dbReference type="Proteomes" id="UP000198851">
    <property type="component" value="Unassembled WGS sequence"/>
</dbReference>
<feature type="transmembrane region" description="Helical" evidence="1">
    <location>
        <begin position="289"/>
        <end position="309"/>
    </location>
</feature>
<feature type="transmembrane region" description="Helical" evidence="1">
    <location>
        <begin position="160"/>
        <end position="177"/>
    </location>
</feature>
<evidence type="ECO:0000256" key="1">
    <source>
        <dbReference type="SAM" id="Phobius"/>
    </source>
</evidence>
<dbReference type="GO" id="GO:1902604">
    <property type="term" value="P:p-aminobenzoyl-glutamate transmembrane transport"/>
    <property type="evidence" value="ECO:0007669"/>
    <property type="project" value="InterPro"/>
</dbReference>
<evidence type="ECO:0000313" key="2">
    <source>
        <dbReference type="EMBL" id="SFK67520.1"/>
    </source>
</evidence>
<dbReference type="GO" id="GO:0015558">
    <property type="term" value="F:secondary active p-aminobenzoyl-glutamate transmembrane transporter activity"/>
    <property type="evidence" value="ECO:0007669"/>
    <property type="project" value="InterPro"/>
</dbReference>
<feature type="transmembrane region" description="Helical" evidence="1">
    <location>
        <begin position="184"/>
        <end position="204"/>
    </location>
</feature>
<feature type="transmembrane region" description="Helical" evidence="1">
    <location>
        <begin position="134"/>
        <end position="154"/>
    </location>
</feature>
<keyword evidence="1" id="KW-1133">Transmembrane helix</keyword>
<protein>
    <submittedName>
        <fullName evidence="2">Aminobenzoyl-glutamate transport protein</fullName>
    </submittedName>
</protein>
<dbReference type="PANTHER" id="PTHR30282">
    <property type="entry name" value="P-AMINOBENZOYL GLUTAMATE TRANSPORTER"/>
    <property type="match status" value="1"/>
</dbReference>
<sequence length="565" mass="59762">MTDSGTTSKPSGMQRFLAMVEGLGNRLPHPTILFIWLCLGILALTAVLSALGVSVETATGTYAVNNLIGNEPIDLQNPRNGQVVASYPSGWQYLFSTLTPNFVNFAPFGMVVVIMIAIGVAEHSGLIGATIRKLVVSVPAKLVTPTVVFAGVMANIAADAGYFVLIPLGALVFWGLGRHPLAGLAAAFAGVSGGFSANLVITSLDPLLGGFTQPAAAVGDSLLGTDFAETMNIATMNYYFLIVSTFLVVVIGTLVVNKIVEPHLGEYKPTEDAELPEMPEGASPKETRALRLAGLAALAYAALIVWTAVPMEGNLPLQGVFSTASLAPDTIAALEARYGSVNITHAPLFKTHILVTILFFFFLIPGFVYGRAVGAFKTGSDFVRTMEKAALSMASFIVMVFFMAQFVAYFNASNIGIVIAMQGAELLEALPADTTAGRIALVLCFVVLSGFINLFMGSASAKWAILAPIFVPVMMTVGITPAATQMLYRIGDSSTNLITPLMTYFAFVITVGAKYRPGFGIGSLVSLMLPFSISFMIGWTILFLLWAFAGLPLGPGEAVFFTPPQ</sequence>
<feature type="transmembrane region" description="Helical" evidence="1">
    <location>
        <begin position="527"/>
        <end position="549"/>
    </location>
</feature>
<dbReference type="STRING" id="1280847.SAMN04488036_1011008"/>
<feature type="transmembrane region" description="Helical" evidence="1">
    <location>
        <begin position="102"/>
        <end position="122"/>
    </location>
</feature>
<dbReference type="InterPro" id="IPR004697">
    <property type="entry name" value="AbgT"/>
</dbReference>
<proteinExistence type="predicted"/>
<dbReference type="RefSeq" id="WP_093320986.1">
    <property type="nucleotide sequence ID" value="NZ_FOSZ01000001.1"/>
</dbReference>
<feature type="transmembrane region" description="Helical" evidence="1">
    <location>
        <begin position="33"/>
        <end position="55"/>
    </location>
</feature>
<feature type="transmembrane region" description="Helical" evidence="1">
    <location>
        <begin position="495"/>
        <end position="515"/>
    </location>
</feature>
<accession>A0A1I4BGU8</accession>
<feature type="transmembrane region" description="Helical" evidence="1">
    <location>
        <begin position="238"/>
        <end position="260"/>
    </location>
</feature>
<dbReference type="Pfam" id="PF03806">
    <property type="entry name" value="ABG_transport"/>
    <property type="match status" value="1"/>
</dbReference>
<feature type="transmembrane region" description="Helical" evidence="1">
    <location>
        <begin position="463"/>
        <end position="483"/>
    </location>
</feature>
<keyword evidence="1" id="KW-0812">Transmembrane</keyword>
<organism evidence="2 3">
    <name type="scientific">Shimia haliotis</name>
    <dbReference type="NCBI Taxonomy" id="1280847"/>
    <lineage>
        <taxon>Bacteria</taxon>
        <taxon>Pseudomonadati</taxon>
        <taxon>Pseudomonadota</taxon>
        <taxon>Alphaproteobacteria</taxon>
        <taxon>Rhodobacterales</taxon>
        <taxon>Roseobacteraceae</taxon>
    </lineage>
</organism>
<dbReference type="EMBL" id="FOSZ01000001">
    <property type="protein sequence ID" value="SFK67520.1"/>
    <property type="molecule type" value="Genomic_DNA"/>
</dbReference>
<feature type="transmembrane region" description="Helical" evidence="1">
    <location>
        <begin position="390"/>
        <end position="410"/>
    </location>
</feature>
<keyword evidence="3" id="KW-1185">Reference proteome</keyword>
<evidence type="ECO:0000313" key="3">
    <source>
        <dbReference type="Proteomes" id="UP000198851"/>
    </source>
</evidence>
<feature type="transmembrane region" description="Helical" evidence="1">
    <location>
        <begin position="351"/>
        <end position="369"/>
    </location>
</feature>
<name>A0A1I4BGU8_9RHOB</name>
<dbReference type="PANTHER" id="PTHR30282:SF0">
    <property type="entry name" value="P-AMINOBENZOYL-GLUTAMATE TRANSPORT PROTEIN"/>
    <property type="match status" value="1"/>
</dbReference>
<dbReference type="OrthoDB" id="3314392at2"/>
<keyword evidence="1" id="KW-0472">Membrane</keyword>